<protein>
    <recommendedName>
        <fullName evidence="3">BioF2-like acetyltransferase domain-containing protein</fullName>
    </recommendedName>
</protein>
<dbReference type="SUPFAM" id="SSF55729">
    <property type="entry name" value="Acyl-CoA N-acyltransferases (Nat)"/>
    <property type="match status" value="1"/>
</dbReference>
<accession>A0A916RYV4</accession>
<dbReference type="AlphaFoldDB" id="A0A916RYV4"/>
<evidence type="ECO:0000313" key="2">
    <source>
        <dbReference type="Proteomes" id="UP000613512"/>
    </source>
</evidence>
<dbReference type="Gene3D" id="3.40.630.30">
    <property type="match status" value="1"/>
</dbReference>
<reference evidence="1" key="2">
    <citation type="submission" date="2020-09" db="EMBL/GenBank/DDBJ databases">
        <authorList>
            <person name="Sun Q."/>
            <person name="Zhou Y."/>
        </authorList>
    </citation>
    <scope>NUCLEOTIDE SEQUENCE</scope>
    <source>
        <strain evidence="1">CGMCC 1.12408</strain>
    </source>
</reference>
<keyword evidence="2" id="KW-1185">Reference proteome</keyword>
<reference evidence="1" key="1">
    <citation type="journal article" date="2014" name="Int. J. Syst. Evol. Microbiol.">
        <title>Complete genome sequence of Corynebacterium casei LMG S-19264T (=DSM 44701T), isolated from a smear-ripened cheese.</title>
        <authorList>
            <consortium name="US DOE Joint Genome Institute (JGI-PGF)"/>
            <person name="Walter F."/>
            <person name="Albersmeier A."/>
            <person name="Kalinowski J."/>
            <person name="Ruckert C."/>
        </authorList>
    </citation>
    <scope>NUCLEOTIDE SEQUENCE</scope>
    <source>
        <strain evidence="1">CGMCC 1.12408</strain>
    </source>
</reference>
<sequence>MVKVHYKRGIVNMMDIYGSTNTNLSVEADIIISSRVLFPNDESTVSFKEKGILHSYGKTLVIDVHRPEDEIYKEIHKNTRYKINRASKRDPILYFELTSPTDEEINAFLQFFNEFAAHKNIPKGNLQRLTGLRDQNALMISYMTDENFNPLCYHAYVLTDTYGSLLHSASARFQNSQERNMIGRANRYLHWLDIKSFRRLGLKWFDFGGYFVDAKEEGEQHINRFKEEFGGHVVDEEKKFQPISLLGKLIVLLFWLKTRKRPDILRAKVYRQKQVPYRNS</sequence>
<evidence type="ECO:0000313" key="1">
    <source>
        <dbReference type="EMBL" id="GGA72925.1"/>
    </source>
</evidence>
<proteinExistence type="predicted"/>
<name>A0A916RYV4_9BACI</name>
<dbReference type="InterPro" id="IPR016181">
    <property type="entry name" value="Acyl_CoA_acyltransferase"/>
</dbReference>
<evidence type="ECO:0008006" key="3">
    <source>
        <dbReference type="Google" id="ProtNLM"/>
    </source>
</evidence>
<dbReference type="Proteomes" id="UP000613512">
    <property type="component" value="Unassembled WGS sequence"/>
</dbReference>
<gene>
    <name evidence="1" type="ORF">GCM10008025_15890</name>
</gene>
<dbReference type="EMBL" id="BMEY01000006">
    <property type="protein sequence ID" value="GGA72925.1"/>
    <property type="molecule type" value="Genomic_DNA"/>
</dbReference>
<comment type="caution">
    <text evidence="1">The sequence shown here is derived from an EMBL/GenBank/DDBJ whole genome shotgun (WGS) entry which is preliminary data.</text>
</comment>
<dbReference type="RefSeq" id="WP_188384133.1">
    <property type="nucleotide sequence ID" value="NZ_BMEY01000006.1"/>
</dbReference>
<organism evidence="1 2">
    <name type="scientific">Ornithinibacillus halotolerans</name>
    <dbReference type="NCBI Taxonomy" id="1274357"/>
    <lineage>
        <taxon>Bacteria</taxon>
        <taxon>Bacillati</taxon>
        <taxon>Bacillota</taxon>
        <taxon>Bacilli</taxon>
        <taxon>Bacillales</taxon>
        <taxon>Bacillaceae</taxon>
        <taxon>Ornithinibacillus</taxon>
    </lineage>
</organism>